<keyword evidence="2" id="KW-1185">Reference proteome</keyword>
<name>A0A8J8P5X6_HALGN</name>
<proteinExistence type="predicted"/>
<accession>A0A8J8P5X6</accession>
<sequence length="110" mass="12624">MPLSQSRLMKKRILFQNSVILTVDLNTNILKASQKIYFALFSFDNNLLKNWVNTISVSSQSEQTSKSEQSQESTAVLKKQISVRNDDDPSKQAITVTHKLRQLSLLLRER</sequence>
<comment type="caution">
    <text evidence="1">The sequence shown here is derived from an EMBL/GenBank/DDBJ whole genome shotgun (WGS) entry which is preliminary data.</text>
</comment>
<dbReference type="Proteomes" id="UP000785679">
    <property type="component" value="Unassembled WGS sequence"/>
</dbReference>
<dbReference type="AlphaFoldDB" id="A0A8J8P5X6"/>
<organism evidence="1 2">
    <name type="scientific">Halteria grandinella</name>
    <dbReference type="NCBI Taxonomy" id="5974"/>
    <lineage>
        <taxon>Eukaryota</taxon>
        <taxon>Sar</taxon>
        <taxon>Alveolata</taxon>
        <taxon>Ciliophora</taxon>
        <taxon>Intramacronucleata</taxon>
        <taxon>Spirotrichea</taxon>
        <taxon>Stichotrichia</taxon>
        <taxon>Sporadotrichida</taxon>
        <taxon>Halteriidae</taxon>
        <taxon>Halteria</taxon>
    </lineage>
</organism>
<evidence type="ECO:0000313" key="2">
    <source>
        <dbReference type="Proteomes" id="UP000785679"/>
    </source>
</evidence>
<evidence type="ECO:0000313" key="1">
    <source>
        <dbReference type="EMBL" id="TNV86141.1"/>
    </source>
</evidence>
<gene>
    <name evidence="1" type="ORF">FGO68_gene16909</name>
</gene>
<dbReference type="EMBL" id="RRYP01001275">
    <property type="protein sequence ID" value="TNV86141.1"/>
    <property type="molecule type" value="Genomic_DNA"/>
</dbReference>
<reference evidence="1" key="1">
    <citation type="submission" date="2019-06" db="EMBL/GenBank/DDBJ databases">
        <authorList>
            <person name="Zheng W."/>
        </authorList>
    </citation>
    <scope>NUCLEOTIDE SEQUENCE</scope>
    <source>
        <strain evidence="1">QDHG01</strain>
    </source>
</reference>
<protein>
    <submittedName>
        <fullName evidence="1">Uncharacterized protein</fullName>
    </submittedName>
</protein>